<gene>
    <name evidence="1" type="ORF">Tco_1069176</name>
</gene>
<proteinExistence type="predicted"/>
<reference evidence="1" key="2">
    <citation type="submission" date="2022-01" db="EMBL/GenBank/DDBJ databases">
        <authorList>
            <person name="Yamashiro T."/>
            <person name="Shiraishi A."/>
            <person name="Satake H."/>
            <person name="Nakayama K."/>
        </authorList>
    </citation>
    <scope>NUCLEOTIDE SEQUENCE</scope>
</reference>
<evidence type="ECO:0008006" key="3">
    <source>
        <dbReference type="Google" id="ProtNLM"/>
    </source>
</evidence>
<dbReference type="Proteomes" id="UP001151760">
    <property type="component" value="Unassembled WGS sequence"/>
</dbReference>
<evidence type="ECO:0000313" key="2">
    <source>
        <dbReference type="Proteomes" id="UP001151760"/>
    </source>
</evidence>
<organism evidence="1 2">
    <name type="scientific">Tanacetum coccineum</name>
    <dbReference type="NCBI Taxonomy" id="301880"/>
    <lineage>
        <taxon>Eukaryota</taxon>
        <taxon>Viridiplantae</taxon>
        <taxon>Streptophyta</taxon>
        <taxon>Embryophyta</taxon>
        <taxon>Tracheophyta</taxon>
        <taxon>Spermatophyta</taxon>
        <taxon>Magnoliopsida</taxon>
        <taxon>eudicotyledons</taxon>
        <taxon>Gunneridae</taxon>
        <taxon>Pentapetalae</taxon>
        <taxon>asterids</taxon>
        <taxon>campanulids</taxon>
        <taxon>Asterales</taxon>
        <taxon>Asteraceae</taxon>
        <taxon>Asteroideae</taxon>
        <taxon>Anthemideae</taxon>
        <taxon>Anthemidinae</taxon>
        <taxon>Tanacetum</taxon>
    </lineage>
</organism>
<sequence>MATVEKNGKTRKKKYEELLASKKLQAKYDLKATNIVLQGLPPDVYAIINHQNVSKEIWDRVKLLMQGTSLFSQLINDMHIINMTVRQVQVSTKFLNSLSPKWSKFVMDVKLARDLHTTNYDQLYSYLQQHEAHANETHLLHERYQDPLALVANYNQPSSDLNNYHCQYTSTQYLQQTSSNLQQVHSSQPYTPMYAAPPLPQPQISHPTSYIPQNTYHSPPVSTQPLTKFPQLDSGLDVPIFNLGDDLIACLNKAMAFMSAVAASRFPLTNNQLRTSSNLRN</sequence>
<evidence type="ECO:0000313" key="1">
    <source>
        <dbReference type="EMBL" id="GJT87459.1"/>
    </source>
</evidence>
<protein>
    <recommendedName>
        <fullName evidence="3">Integrase, catalytic region, zinc finger, CCHC-type, peptidase aspartic, catalytic</fullName>
    </recommendedName>
</protein>
<comment type="caution">
    <text evidence="1">The sequence shown here is derived from an EMBL/GenBank/DDBJ whole genome shotgun (WGS) entry which is preliminary data.</text>
</comment>
<accession>A0ABQ5HI11</accession>
<keyword evidence="2" id="KW-1185">Reference proteome</keyword>
<name>A0ABQ5HI11_9ASTR</name>
<dbReference type="EMBL" id="BQNB010019640">
    <property type="protein sequence ID" value="GJT87459.1"/>
    <property type="molecule type" value="Genomic_DNA"/>
</dbReference>
<reference evidence="1" key="1">
    <citation type="journal article" date="2022" name="Int. J. Mol. Sci.">
        <title>Draft Genome of Tanacetum Coccineum: Genomic Comparison of Closely Related Tanacetum-Family Plants.</title>
        <authorList>
            <person name="Yamashiro T."/>
            <person name="Shiraishi A."/>
            <person name="Nakayama K."/>
            <person name="Satake H."/>
        </authorList>
    </citation>
    <scope>NUCLEOTIDE SEQUENCE</scope>
</reference>